<dbReference type="EMBL" id="UAWN01000017">
    <property type="protein sequence ID" value="SQC42086.1"/>
    <property type="molecule type" value="Genomic_DNA"/>
</dbReference>
<evidence type="ECO:0000313" key="1">
    <source>
        <dbReference type="EMBL" id="SQC42086.1"/>
    </source>
</evidence>
<proteinExistence type="predicted"/>
<accession>A0A2X3EXG2</accession>
<gene>
    <name evidence="1" type="ORF">NCTC9128_07516</name>
</gene>
<evidence type="ECO:0000313" key="2">
    <source>
        <dbReference type="Proteomes" id="UP000251088"/>
    </source>
</evidence>
<name>A0A2X3EXG2_KLEPN</name>
<protein>
    <submittedName>
        <fullName evidence="1">Uncharacterized protein</fullName>
    </submittedName>
</protein>
<sequence>MTRQQRWRFAALLLPDAVQRHGGGEQRRLSLPGLIQFFCRALLRQRPQIVTQRCGSFTEGLFNDRPGGSHFGQHAYGLRALPREHKCELRHV</sequence>
<dbReference type="Proteomes" id="UP000251088">
    <property type="component" value="Unassembled WGS sequence"/>
</dbReference>
<reference evidence="1 2" key="1">
    <citation type="submission" date="2018-06" db="EMBL/GenBank/DDBJ databases">
        <authorList>
            <consortium name="Pathogen Informatics"/>
            <person name="Doyle S."/>
        </authorList>
    </citation>
    <scope>NUCLEOTIDE SEQUENCE [LARGE SCALE GENOMIC DNA]</scope>
    <source>
        <strain evidence="1 2">NCTC9128</strain>
    </source>
</reference>
<organism evidence="1 2">
    <name type="scientific">Klebsiella pneumoniae</name>
    <dbReference type="NCBI Taxonomy" id="573"/>
    <lineage>
        <taxon>Bacteria</taxon>
        <taxon>Pseudomonadati</taxon>
        <taxon>Pseudomonadota</taxon>
        <taxon>Gammaproteobacteria</taxon>
        <taxon>Enterobacterales</taxon>
        <taxon>Enterobacteriaceae</taxon>
        <taxon>Klebsiella/Raoultella group</taxon>
        <taxon>Klebsiella</taxon>
        <taxon>Klebsiella pneumoniae complex</taxon>
    </lineage>
</organism>
<dbReference type="AlphaFoldDB" id="A0A2X3EXG2"/>